<gene>
    <name evidence="1" type="ORF">EDE15_1050</name>
</gene>
<evidence type="ECO:0000313" key="2">
    <source>
        <dbReference type="Proteomes" id="UP000269669"/>
    </source>
</evidence>
<proteinExistence type="predicted"/>
<dbReference type="EMBL" id="RSDW01000001">
    <property type="protein sequence ID" value="RSL15559.1"/>
    <property type="molecule type" value="Genomic_DNA"/>
</dbReference>
<comment type="caution">
    <text evidence="1">The sequence shown here is derived from an EMBL/GenBank/DDBJ whole genome shotgun (WGS) entry which is preliminary data.</text>
</comment>
<organism evidence="1 2">
    <name type="scientific">Edaphobacter aggregans</name>
    <dbReference type="NCBI Taxonomy" id="570835"/>
    <lineage>
        <taxon>Bacteria</taxon>
        <taxon>Pseudomonadati</taxon>
        <taxon>Acidobacteriota</taxon>
        <taxon>Terriglobia</taxon>
        <taxon>Terriglobales</taxon>
        <taxon>Acidobacteriaceae</taxon>
        <taxon>Edaphobacter</taxon>
    </lineage>
</organism>
<keyword evidence="2" id="KW-1185">Reference proteome</keyword>
<accession>A0A3R9R1D7</accession>
<dbReference type="RefSeq" id="WP_125484289.1">
    <property type="nucleotide sequence ID" value="NZ_RSDW01000001.1"/>
</dbReference>
<protein>
    <submittedName>
        <fullName evidence="1">Uncharacterized protein</fullName>
    </submittedName>
</protein>
<reference evidence="1 2" key="1">
    <citation type="submission" date="2018-12" db="EMBL/GenBank/DDBJ databases">
        <title>Sequencing of bacterial isolates from soil warming experiment in Harvard Forest, Massachusetts, USA.</title>
        <authorList>
            <person name="Deangelis K."/>
        </authorList>
    </citation>
    <scope>NUCLEOTIDE SEQUENCE [LARGE SCALE GENOMIC DNA]</scope>
    <source>
        <strain evidence="1 2">EB153</strain>
    </source>
</reference>
<name>A0A3R9R1D7_9BACT</name>
<dbReference type="AlphaFoldDB" id="A0A3R9R1D7"/>
<evidence type="ECO:0000313" key="1">
    <source>
        <dbReference type="EMBL" id="RSL15559.1"/>
    </source>
</evidence>
<dbReference type="Proteomes" id="UP000269669">
    <property type="component" value="Unassembled WGS sequence"/>
</dbReference>
<sequence length="97" mass="10867">MAIIDCNVYVYRDPSFPSATIWVEADDGRAWVTAVGKLGLLQHEAVNLPHELRHSPPSDVLGSLKPIYKFLGSYPFDEEVLDNTWDIDTPPNIAKTK</sequence>